<organism evidence="2 3">
    <name type="scientific">Laccaria amethystina LaAM-08-1</name>
    <dbReference type="NCBI Taxonomy" id="1095629"/>
    <lineage>
        <taxon>Eukaryota</taxon>
        <taxon>Fungi</taxon>
        <taxon>Dikarya</taxon>
        <taxon>Basidiomycota</taxon>
        <taxon>Agaricomycotina</taxon>
        <taxon>Agaricomycetes</taxon>
        <taxon>Agaricomycetidae</taxon>
        <taxon>Agaricales</taxon>
        <taxon>Agaricineae</taxon>
        <taxon>Hydnangiaceae</taxon>
        <taxon>Laccaria</taxon>
    </lineage>
</organism>
<keyword evidence="3" id="KW-1185">Reference proteome</keyword>
<protein>
    <submittedName>
        <fullName evidence="2">Uncharacterized protein</fullName>
    </submittedName>
</protein>
<gene>
    <name evidence="2" type="ORF">K443DRAFT_3463</name>
</gene>
<name>A0A0C9YCI3_9AGAR</name>
<feature type="compositionally biased region" description="Polar residues" evidence="1">
    <location>
        <begin position="574"/>
        <end position="590"/>
    </location>
</feature>
<reference evidence="2 3" key="1">
    <citation type="submission" date="2014-04" db="EMBL/GenBank/DDBJ databases">
        <authorList>
            <consortium name="DOE Joint Genome Institute"/>
            <person name="Kuo A."/>
            <person name="Kohler A."/>
            <person name="Nagy L.G."/>
            <person name="Floudas D."/>
            <person name="Copeland A."/>
            <person name="Barry K.W."/>
            <person name="Cichocki N."/>
            <person name="Veneault-Fourrey C."/>
            <person name="LaButti K."/>
            <person name="Lindquist E.A."/>
            <person name="Lipzen A."/>
            <person name="Lundell T."/>
            <person name="Morin E."/>
            <person name="Murat C."/>
            <person name="Sun H."/>
            <person name="Tunlid A."/>
            <person name="Henrissat B."/>
            <person name="Grigoriev I.V."/>
            <person name="Hibbett D.S."/>
            <person name="Martin F."/>
            <person name="Nordberg H.P."/>
            <person name="Cantor M.N."/>
            <person name="Hua S.X."/>
        </authorList>
    </citation>
    <scope>NUCLEOTIDE SEQUENCE [LARGE SCALE GENOMIC DNA]</scope>
    <source>
        <strain evidence="2 3">LaAM-08-1</strain>
    </source>
</reference>
<evidence type="ECO:0000256" key="1">
    <source>
        <dbReference type="SAM" id="MobiDB-lite"/>
    </source>
</evidence>
<evidence type="ECO:0000313" key="3">
    <source>
        <dbReference type="Proteomes" id="UP000054477"/>
    </source>
</evidence>
<reference evidence="3" key="2">
    <citation type="submission" date="2015-01" db="EMBL/GenBank/DDBJ databases">
        <title>Evolutionary Origins and Diversification of the Mycorrhizal Mutualists.</title>
        <authorList>
            <consortium name="DOE Joint Genome Institute"/>
            <consortium name="Mycorrhizal Genomics Consortium"/>
            <person name="Kohler A."/>
            <person name="Kuo A."/>
            <person name="Nagy L.G."/>
            <person name="Floudas D."/>
            <person name="Copeland A."/>
            <person name="Barry K.W."/>
            <person name="Cichocki N."/>
            <person name="Veneault-Fourrey C."/>
            <person name="LaButti K."/>
            <person name="Lindquist E.A."/>
            <person name="Lipzen A."/>
            <person name="Lundell T."/>
            <person name="Morin E."/>
            <person name="Murat C."/>
            <person name="Riley R."/>
            <person name="Ohm R."/>
            <person name="Sun H."/>
            <person name="Tunlid A."/>
            <person name="Henrissat B."/>
            <person name="Grigoriev I.V."/>
            <person name="Hibbett D.S."/>
            <person name="Martin F."/>
        </authorList>
    </citation>
    <scope>NUCLEOTIDE SEQUENCE [LARGE SCALE GENOMIC DNA]</scope>
    <source>
        <strain evidence="3">LaAM-08-1</strain>
    </source>
</reference>
<evidence type="ECO:0000313" key="2">
    <source>
        <dbReference type="EMBL" id="KIK05903.1"/>
    </source>
</evidence>
<dbReference type="OrthoDB" id="3227833at2759"/>
<sequence length="680" mass="74700">MFPNAFMASGSSSSSFPAAGLYLTSPSAIRTPHFNRRQETDIQHLQLNEMLGNPHVFRLWNQYQGATERLLQESEEQKKLLQQINMLAAETHALRAELAEFRYCHNQQGLPTGTPRERFSLSPSDSTSQTAAGFMDVKPVVNGGGAMRPESYDRCVLWTIDDCQHYGLVTEKNASRPPMEKCVRNSQGETISASEFNAIKTTARMLVNIHLVPLGTPADPAAKMMTKTRKYYKKYFLQNFKDVLDKLEAQEPLLALCAARWKAEHILANCLTAIVDAEKAAKKKDAGGGLESDDGVSVAPSTKRQRKKTAEEEFGAESKKKRRRNHADSVRLKESAPPAPPLLDTPISEQLSTLGPSQSQSVVSRSLVPTSARSKVEVNFIYVDQSYSSLKSEFTERFSSIKDAIHLLNAMESSPDFKFGKSSDDFVAFLARIKDLDPNEPSLSEDDLDASWGHYQFTGGRLTCSTVLTNWDAVGGCEFACDLIAAALKTCKVARHLCFERNIEATSYLSDVYLENVISKLWDLWKSAGGPVEKGKAKAVDTTDGQTPDPRPSDVATQHVAGDKSVSLGAVEPTPSSSNNTLAVQNQDISTGDGDSGQGLKAEFEQLLKTLLKDDLWTLVKTNSITLPAPTKQRTKQDLISAILQDPKALAGSFAESARNMVHERKIRKGKTVSGKDSKS</sequence>
<dbReference type="STRING" id="1095629.A0A0C9YCI3"/>
<feature type="compositionally biased region" description="Low complexity" evidence="1">
    <location>
        <begin position="357"/>
        <end position="366"/>
    </location>
</feature>
<feature type="region of interest" description="Disordered" evidence="1">
    <location>
        <begin position="283"/>
        <end position="368"/>
    </location>
</feature>
<dbReference type="Proteomes" id="UP000054477">
    <property type="component" value="Unassembled WGS sequence"/>
</dbReference>
<dbReference type="AlphaFoldDB" id="A0A0C9YCI3"/>
<feature type="region of interest" description="Disordered" evidence="1">
    <location>
        <begin position="531"/>
        <end position="597"/>
    </location>
</feature>
<feature type="region of interest" description="Disordered" evidence="1">
    <location>
        <begin position="661"/>
        <end position="680"/>
    </location>
</feature>
<accession>A0A0C9YCI3</accession>
<proteinExistence type="predicted"/>
<feature type="compositionally biased region" description="Polar residues" evidence="1">
    <location>
        <begin position="347"/>
        <end position="356"/>
    </location>
</feature>
<dbReference type="HOGENOM" id="CLU_027086_1_0_1"/>
<dbReference type="EMBL" id="KN838556">
    <property type="protein sequence ID" value="KIK05903.1"/>
    <property type="molecule type" value="Genomic_DNA"/>
</dbReference>